<dbReference type="Pfam" id="PF22513">
    <property type="entry name" value="FitA-like_RHH"/>
    <property type="match status" value="1"/>
</dbReference>
<keyword evidence="3" id="KW-1185">Reference proteome</keyword>
<organism evidence="2 3">
    <name type="scientific">Inquilinus limosus</name>
    <dbReference type="NCBI Taxonomy" id="171674"/>
    <lineage>
        <taxon>Bacteria</taxon>
        <taxon>Pseudomonadati</taxon>
        <taxon>Pseudomonadota</taxon>
        <taxon>Alphaproteobacteria</taxon>
        <taxon>Rhodospirillales</taxon>
        <taxon>Rhodospirillaceae</taxon>
        <taxon>Inquilinus</taxon>
    </lineage>
</organism>
<dbReference type="AlphaFoldDB" id="A0A211ZTE0"/>
<dbReference type="SUPFAM" id="SSF47598">
    <property type="entry name" value="Ribbon-helix-helix"/>
    <property type="match status" value="1"/>
</dbReference>
<dbReference type="InterPro" id="IPR038296">
    <property type="entry name" value="ParD_sf"/>
</dbReference>
<comment type="caution">
    <text evidence="2">The sequence shown here is derived from an EMBL/GenBank/DDBJ whole genome shotgun (WGS) entry which is preliminary data.</text>
</comment>
<accession>A0A211ZTE0</accession>
<dbReference type="EMBL" id="NHON01000004">
    <property type="protein sequence ID" value="OWJ68474.1"/>
    <property type="molecule type" value="Genomic_DNA"/>
</dbReference>
<feature type="domain" description="Antitoxin FitA-like ribbon-helix-helix" evidence="1">
    <location>
        <begin position="3"/>
        <end position="33"/>
    </location>
</feature>
<dbReference type="GO" id="GO:0006355">
    <property type="term" value="P:regulation of DNA-templated transcription"/>
    <property type="evidence" value="ECO:0007669"/>
    <property type="project" value="InterPro"/>
</dbReference>
<protein>
    <recommendedName>
        <fullName evidence="1">Antitoxin FitA-like ribbon-helix-helix domain-containing protein</fullName>
    </recommendedName>
</protein>
<proteinExistence type="predicted"/>
<reference evidence="3" key="1">
    <citation type="submission" date="2017-05" db="EMBL/GenBank/DDBJ databases">
        <authorList>
            <person name="Macchi M."/>
            <person name="Festa S."/>
            <person name="Coppotelli B.M."/>
            <person name="Morelli I.S."/>
        </authorList>
    </citation>
    <scope>NUCLEOTIDE SEQUENCE [LARGE SCALE GENOMIC DNA]</scope>
    <source>
        <strain evidence="3">I</strain>
    </source>
</reference>
<evidence type="ECO:0000259" key="1">
    <source>
        <dbReference type="Pfam" id="PF22513"/>
    </source>
</evidence>
<dbReference type="Gene3D" id="6.10.180.10">
    <property type="entry name" value="Antitoxin ParD"/>
    <property type="match status" value="1"/>
</dbReference>
<dbReference type="InterPro" id="IPR053853">
    <property type="entry name" value="FitA-like_RHH"/>
</dbReference>
<name>A0A211ZTE0_9PROT</name>
<sequence>MTAMIQIRNVPDTLHRQLKSRAALAGMSLSDYLLQEMRRLAERPTLDDLRARLEQRPAVALTEAPAQAVRAERDRR</sequence>
<dbReference type="InterPro" id="IPR010985">
    <property type="entry name" value="Ribbon_hlx_hlx"/>
</dbReference>
<dbReference type="Proteomes" id="UP000196655">
    <property type="component" value="Unassembled WGS sequence"/>
</dbReference>
<evidence type="ECO:0000313" key="2">
    <source>
        <dbReference type="EMBL" id="OWJ68474.1"/>
    </source>
</evidence>
<evidence type="ECO:0000313" key="3">
    <source>
        <dbReference type="Proteomes" id="UP000196655"/>
    </source>
</evidence>
<gene>
    <name evidence="2" type="ORF">BWR60_03445</name>
</gene>
<dbReference type="OrthoDB" id="7107936at2"/>